<organism evidence="1 2">
    <name type="scientific">Petrolisthes manimaculis</name>
    <dbReference type="NCBI Taxonomy" id="1843537"/>
    <lineage>
        <taxon>Eukaryota</taxon>
        <taxon>Metazoa</taxon>
        <taxon>Ecdysozoa</taxon>
        <taxon>Arthropoda</taxon>
        <taxon>Crustacea</taxon>
        <taxon>Multicrustacea</taxon>
        <taxon>Malacostraca</taxon>
        <taxon>Eumalacostraca</taxon>
        <taxon>Eucarida</taxon>
        <taxon>Decapoda</taxon>
        <taxon>Pleocyemata</taxon>
        <taxon>Anomura</taxon>
        <taxon>Galatheoidea</taxon>
        <taxon>Porcellanidae</taxon>
        <taxon>Petrolisthes</taxon>
    </lineage>
</organism>
<accession>A0AAE1TQ08</accession>
<evidence type="ECO:0000313" key="1">
    <source>
        <dbReference type="EMBL" id="KAK4291304.1"/>
    </source>
</evidence>
<gene>
    <name evidence="1" type="ORF">Pmani_035857</name>
</gene>
<sequence>MEPDETSAEEMIEDNEFEVMAEEEKSTETVVMAGYLSRKITDLVQMKNYLCETGSSESEWVHKVLPLLEKLNHTLSETYSKKVNERR</sequence>
<evidence type="ECO:0000313" key="2">
    <source>
        <dbReference type="Proteomes" id="UP001292094"/>
    </source>
</evidence>
<proteinExistence type="predicted"/>
<dbReference type="AlphaFoldDB" id="A0AAE1TQ08"/>
<keyword evidence="2" id="KW-1185">Reference proteome</keyword>
<comment type="caution">
    <text evidence="1">The sequence shown here is derived from an EMBL/GenBank/DDBJ whole genome shotgun (WGS) entry which is preliminary data.</text>
</comment>
<dbReference type="EMBL" id="JAWZYT010005196">
    <property type="protein sequence ID" value="KAK4291304.1"/>
    <property type="molecule type" value="Genomic_DNA"/>
</dbReference>
<protein>
    <submittedName>
        <fullName evidence="1">Uncharacterized protein</fullName>
    </submittedName>
</protein>
<name>A0AAE1TQ08_9EUCA</name>
<dbReference type="Proteomes" id="UP001292094">
    <property type="component" value="Unassembled WGS sequence"/>
</dbReference>
<reference evidence="1" key="1">
    <citation type="submission" date="2023-11" db="EMBL/GenBank/DDBJ databases">
        <title>Genome assemblies of two species of porcelain crab, Petrolisthes cinctipes and Petrolisthes manimaculis (Anomura: Porcellanidae).</title>
        <authorList>
            <person name="Angst P."/>
        </authorList>
    </citation>
    <scope>NUCLEOTIDE SEQUENCE</scope>
    <source>
        <strain evidence="1">PB745_02</strain>
        <tissue evidence="1">Gill</tissue>
    </source>
</reference>